<name>A0A0H5Q3J7_9ZZZZ</name>
<evidence type="ECO:0000313" key="1">
    <source>
        <dbReference type="EMBL" id="CRY96636.1"/>
    </source>
</evidence>
<organism evidence="1">
    <name type="scientific">uncultured prokaryote</name>
    <dbReference type="NCBI Taxonomy" id="198431"/>
    <lineage>
        <taxon>unclassified sequences</taxon>
        <taxon>environmental samples</taxon>
    </lineage>
</organism>
<accession>A0A0H5Q3J7</accession>
<dbReference type="AlphaFoldDB" id="A0A0H5Q3J7"/>
<dbReference type="EMBL" id="LN853762">
    <property type="protein sequence ID" value="CRY96636.1"/>
    <property type="molecule type" value="Genomic_DNA"/>
</dbReference>
<reference evidence="1" key="2">
    <citation type="submission" date="2015-07" db="EMBL/GenBank/DDBJ databases">
        <title>Plasmids, circular viruses and viroids from rat gut.</title>
        <authorList>
            <person name="Jorgensen T.J."/>
            <person name="Hansen M.A."/>
            <person name="Xu Z."/>
            <person name="Tabak M.A."/>
            <person name="Sorensen S.J."/>
            <person name="Hansen L.H."/>
        </authorList>
    </citation>
    <scope>NUCLEOTIDE SEQUENCE</scope>
    <source>
        <strain evidence="1">RGFK1188</strain>
    </source>
</reference>
<proteinExistence type="predicted"/>
<protein>
    <submittedName>
        <fullName evidence="1">Uncharacterized protein</fullName>
    </submittedName>
</protein>
<sequence length="99" mass="10746">MDRGEWLAPAELDTISVAVDRKREAGGDGVGIIVTGRSRKRVEPLFVWQVEEDDPRNVGSVVGGVLDAVLYYKPTSPAKFLRACVGGEIDGQEALFDDL</sequence>
<reference evidence="1" key="1">
    <citation type="submission" date="2015-06" db="EMBL/GenBank/DDBJ databases">
        <authorList>
            <person name="Joergensen T."/>
        </authorList>
    </citation>
    <scope>NUCLEOTIDE SEQUENCE</scope>
    <source>
        <strain evidence="1">RGFK1188</strain>
    </source>
</reference>